<keyword evidence="3" id="KW-1185">Reference proteome</keyword>
<reference evidence="3" key="1">
    <citation type="journal article" date="2015" name="Genome Announc.">
        <title>Draft genome sequence of Talaromyces cellulolyticus strain Y-94, a source of lignocellulosic biomass-degrading enzymes.</title>
        <authorList>
            <person name="Fujii T."/>
            <person name="Koike H."/>
            <person name="Sawayama S."/>
            <person name="Yano S."/>
            <person name="Inoue H."/>
        </authorList>
    </citation>
    <scope>NUCLEOTIDE SEQUENCE [LARGE SCALE GENOMIC DNA]</scope>
    <source>
        <strain evidence="3">Y-94</strain>
    </source>
</reference>
<proteinExistence type="predicted"/>
<feature type="compositionally biased region" description="Polar residues" evidence="1">
    <location>
        <begin position="44"/>
        <end position="65"/>
    </location>
</feature>
<feature type="compositionally biased region" description="Low complexity" evidence="1">
    <location>
        <begin position="391"/>
        <end position="403"/>
    </location>
</feature>
<accession>A0A0B8MXX2</accession>
<evidence type="ECO:0000256" key="1">
    <source>
        <dbReference type="SAM" id="MobiDB-lite"/>
    </source>
</evidence>
<feature type="compositionally biased region" description="Pro residues" evidence="1">
    <location>
        <begin position="87"/>
        <end position="96"/>
    </location>
</feature>
<dbReference type="Proteomes" id="UP000053095">
    <property type="component" value="Unassembled WGS sequence"/>
</dbReference>
<dbReference type="InterPro" id="IPR053221">
    <property type="entry name" value="Burnettramic_acid_biosynth"/>
</dbReference>
<feature type="compositionally biased region" description="Basic and acidic residues" evidence="1">
    <location>
        <begin position="405"/>
        <end position="425"/>
    </location>
</feature>
<feature type="region of interest" description="Disordered" evidence="1">
    <location>
        <begin position="344"/>
        <end position="365"/>
    </location>
</feature>
<feature type="compositionally biased region" description="Polar residues" evidence="1">
    <location>
        <begin position="1"/>
        <end position="25"/>
    </location>
</feature>
<dbReference type="EMBL" id="DF933807">
    <property type="protein sequence ID" value="GAM33508.1"/>
    <property type="molecule type" value="Genomic_DNA"/>
</dbReference>
<protein>
    <submittedName>
        <fullName evidence="2">Uncharacterized protein</fullName>
    </submittedName>
</protein>
<sequence length="478" mass="53807">MVHPQQSTHQPGYSSWPQSTNTYSSRPLAAPSNLPAPGFPPNMPQQDHTGYYPQQVSQQHRTYPQSAAVHRYPPNSEYNNTNYHPPTNIPNHPPPAYDALYSPDEDSLEQAEPVTSEQVHDAEAFVDEETLGWIPSPKNNRQQTRRLEKPVVIPRIGVTSRLKAPLRFLRAYSPILATHDIHEKDFLAFIDNLCVAQAGSPVFTAMDAAGQGVGFVPWHWAALTGAGIQVAAGVGSSAVAIIRTKRFLATANEQYFAPRGLKVSLKKDDDLVNCLFADPGSAQASEYRKRLLAPVDMENGQIELRQRKMAVLRPHIAPLTEHVLPPEKQGNILDKIAARGLEKKTKNTEKRLAKRQRKAQKRQAKIERLRARGMIGDDGYDARKVVHDDSSSSSFSSDSGSSDSEMERMGRRVEKMRLDPEMSDKKRAKHQAKIEEDRQKYQRKFEKKVAKANRRADKANEKAEKNIKRMEYIVIENL</sequence>
<feature type="compositionally biased region" description="Basic and acidic residues" evidence="1">
    <location>
        <begin position="380"/>
        <end position="390"/>
    </location>
</feature>
<organism evidence="2 3">
    <name type="scientific">Talaromyces pinophilus</name>
    <name type="common">Penicillium pinophilum</name>
    <dbReference type="NCBI Taxonomy" id="128442"/>
    <lineage>
        <taxon>Eukaryota</taxon>
        <taxon>Fungi</taxon>
        <taxon>Dikarya</taxon>
        <taxon>Ascomycota</taxon>
        <taxon>Pezizomycotina</taxon>
        <taxon>Eurotiomycetes</taxon>
        <taxon>Eurotiomycetidae</taxon>
        <taxon>Eurotiales</taxon>
        <taxon>Trichocomaceae</taxon>
        <taxon>Talaromyces</taxon>
        <taxon>Talaromyces sect. Talaromyces</taxon>
    </lineage>
</organism>
<feature type="compositionally biased region" description="Basic and acidic residues" evidence="1">
    <location>
        <begin position="432"/>
        <end position="462"/>
    </location>
</feature>
<feature type="compositionally biased region" description="Basic residues" evidence="1">
    <location>
        <begin position="352"/>
        <end position="363"/>
    </location>
</feature>
<dbReference type="PANTHER" id="PTHR38887:SF1">
    <property type="entry name" value="RAS MODIFICATION PROTEIN ERF4"/>
    <property type="match status" value="1"/>
</dbReference>
<evidence type="ECO:0000313" key="2">
    <source>
        <dbReference type="EMBL" id="GAM33508.1"/>
    </source>
</evidence>
<feature type="region of interest" description="Disordered" evidence="1">
    <location>
        <begin position="380"/>
        <end position="462"/>
    </location>
</feature>
<feature type="region of interest" description="Disordered" evidence="1">
    <location>
        <begin position="1"/>
        <end position="112"/>
    </location>
</feature>
<dbReference type="PANTHER" id="PTHR38887">
    <property type="entry name" value="CHROMOSOME 21, WHOLE GENOME SHOTGUN SEQUENCE"/>
    <property type="match status" value="1"/>
</dbReference>
<dbReference type="AlphaFoldDB" id="A0A0B8MXX2"/>
<evidence type="ECO:0000313" key="3">
    <source>
        <dbReference type="Proteomes" id="UP000053095"/>
    </source>
</evidence>
<name>A0A0B8MXX2_TALPI</name>
<gene>
    <name evidence="2" type="ORF">TCE0_011f00451</name>
</gene>